<evidence type="ECO:0000256" key="1">
    <source>
        <dbReference type="ARBA" id="ARBA00022857"/>
    </source>
</evidence>
<proteinExistence type="predicted"/>
<dbReference type="InterPro" id="IPR016161">
    <property type="entry name" value="Ald_DH/histidinol_DH"/>
</dbReference>
<dbReference type="SUPFAM" id="SSF53720">
    <property type="entry name" value="ALDH-like"/>
    <property type="match status" value="1"/>
</dbReference>
<dbReference type="Pfam" id="PF05893">
    <property type="entry name" value="LuxC"/>
    <property type="match status" value="1"/>
</dbReference>
<evidence type="ECO:0008006" key="4">
    <source>
        <dbReference type="Google" id="ProtNLM"/>
    </source>
</evidence>
<dbReference type="AlphaFoldDB" id="A0A5P3VE07"/>
<evidence type="ECO:0000313" key="2">
    <source>
        <dbReference type="EMBL" id="QEZ44075.1"/>
    </source>
</evidence>
<dbReference type="InterPro" id="IPR008670">
    <property type="entry name" value="CoA_reduct_LuxC"/>
</dbReference>
<protein>
    <recommendedName>
        <fullName evidence="4">Long-chain-fatty-acyl-CoA reductase</fullName>
    </recommendedName>
</protein>
<dbReference type="RefSeq" id="WP_151070155.1">
    <property type="nucleotide sequence ID" value="NZ_CP032518.1"/>
</dbReference>
<dbReference type="Proteomes" id="UP000325743">
    <property type="component" value="Chromosome 1"/>
</dbReference>
<reference evidence="2 3" key="1">
    <citation type="submission" date="2018-09" db="EMBL/GenBank/DDBJ databases">
        <title>Complete genome sequence of Cupriavidus oxalaticus T2, a bacterium capable of phenol tolerance and degradation.</title>
        <authorList>
            <person name="Yan J."/>
        </authorList>
    </citation>
    <scope>NUCLEOTIDE SEQUENCE [LARGE SCALE GENOMIC DNA]</scope>
    <source>
        <strain evidence="2 3">T2</strain>
    </source>
</reference>
<dbReference type="GO" id="GO:0008218">
    <property type="term" value="P:bioluminescence"/>
    <property type="evidence" value="ECO:0007669"/>
    <property type="project" value="InterPro"/>
</dbReference>
<dbReference type="EMBL" id="CP032518">
    <property type="protein sequence ID" value="QEZ44075.1"/>
    <property type="molecule type" value="Genomic_DNA"/>
</dbReference>
<name>A0A5P3VE07_9BURK</name>
<dbReference type="GO" id="GO:0003995">
    <property type="term" value="F:acyl-CoA dehydrogenase activity"/>
    <property type="evidence" value="ECO:0007669"/>
    <property type="project" value="InterPro"/>
</dbReference>
<gene>
    <name evidence="2" type="ORF">D2917_07380</name>
</gene>
<evidence type="ECO:0000313" key="3">
    <source>
        <dbReference type="Proteomes" id="UP000325743"/>
    </source>
</evidence>
<sequence length="412" mass="44345">MSTLAFLNPEVPGIPTAVAPEALAGVPVLPPYSDAALDFAASLSDTLMHAPQARAYPELTALAFWLRRANLARLREGVMQRWQLRADAPVMLPRGTVLHIAPANVDTIFVYSWMLALLSGNRNIVRVSTRESPQAAVLTSAVCRLLAEPAHQPIAQRTLLVRYAPNDAVTARLSSVCDVRVIWGGNDTVAAIRRIALPPTATEICFPNKYSLALLSASGWAAASPAQQQAWVEAFHNDAYWFGQMACSSPRLVLWVGARDQAREASAGFWAGLGATVAAKAPALADADYVNKLVAADSLAIETCAEMRTERSNDVVRVWLDEPALHVSRHCGAGLFFESSIPVLAALPALLNRTVQTVTHAGFDPAELRRFVAGTLPGGIDRIVPFGKALSFAPVWDGLDLTRAFVREVSVL</sequence>
<organism evidence="2 3">
    <name type="scientific">Cupriavidus oxalaticus</name>
    <dbReference type="NCBI Taxonomy" id="96344"/>
    <lineage>
        <taxon>Bacteria</taxon>
        <taxon>Pseudomonadati</taxon>
        <taxon>Pseudomonadota</taxon>
        <taxon>Betaproteobacteria</taxon>
        <taxon>Burkholderiales</taxon>
        <taxon>Burkholderiaceae</taxon>
        <taxon>Cupriavidus</taxon>
    </lineage>
</organism>
<keyword evidence="1" id="KW-0521">NADP</keyword>
<accession>A0A5P3VE07</accession>